<proteinExistence type="predicted"/>
<feature type="transmembrane region" description="Helical" evidence="1">
    <location>
        <begin position="140"/>
        <end position="159"/>
    </location>
</feature>
<protein>
    <recommendedName>
        <fullName evidence="4">DUF308 domain-containing protein</fullName>
    </recommendedName>
</protein>
<organism evidence="2 3">
    <name type="scientific">Pseudofulvibacter geojedonensis</name>
    <dbReference type="NCBI Taxonomy" id="1123758"/>
    <lineage>
        <taxon>Bacteria</taxon>
        <taxon>Pseudomonadati</taxon>
        <taxon>Bacteroidota</taxon>
        <taxon>Flavobacteriia</taxon>
        <taxon>Flavobacteriales</taxon>
        <taxon>Flavobacteriaceae</taxon>
        <taxon>Pseudofulvibacter</taxon>
    </lineage>
</organism>
<feature type="transmembrane region" description="Helical" evidence="1">
    <location>
        <begin position="58"/>
        <end position="74"/>
    </location>
</feature>
<sequence length="177" mass="20072">MKAIKVLSRLSLIPLIIALIFKSMHWPGSLFLLIASAFLLMLFYGIKFFKTKEKSTSEYFKIATIVGFTIYVFIDVVLDFNILGLNHLYKILLLAYLVVKFQYEGTSTKQNILATIFFWFGALLLVGGSFLKLMHWPGGNAFLILSAMIGILWVIASLFNKDYNTLPKNEIDDIGKS</sequence>
<keyword evidence="1" id="KW-1133">Transmembrane helix</keyword>
<keyword evidence="1" id="KW-0472">Membrane</keyword>
<evidence type="ECO:0000313" key="3">
    <source>
        <dbReference type="Proteomes" id="UP001596997"/>
    </source>
</evidence>
<evidence type="ECO:0000313" key="2">
    <source>
        <dbReference type="EMBL" id="MFD0963688.1"/>
    </source>
</evidence>
<evidence type="ECO:0000256" key="1">
    <source>
        <dbReference type="SAM" id="Phobius"/>
    </source>
</evidence>
<evidence type="ECO:0008006" key="4">
    <source>
        <dbReference type="Google" id="ProtNLM"/>
    </source>
</evidence>
<gene>
    <name evidence="2" type="ORF">ACFQ1O_06700</name>
</gene>
<reference evidence="3" key="1">
    <citation type="journal article" date="2019" name="Int. J. Syst. Evol. Microbiol.">
        <title>The Global Catalogue of Microorganisms (GCM) 10K type strain sequencing project: providing services to taxonomists for standard genome sequencing and annotation.</title>
        <authorList>
            <consortium name="The Broad Institute Genomics Platform"/>
            <consortium name="The Broad Institute Genome Sequencing Center for Infectious Disease"/>
            <person name="Wu L."/>
            <person name="Ma J."/>
        </authorList>
    </citation>
    <scope>NUCLEOTIDE SEQUENCE [LARGE SCALE GENOMIC DNA]</scope>
    <source>
        <strain evidence="3">CCUG 62114</strain>
    </source>
</reference>
<keyword evidence="3" id="KW-1185">Reference proteome</keyword>
<feature type="transmembrane region" description="Helical" evidence="1">
    <location>
        <begin position="111"/>
        <end position="134"/>
    </location>
</feature>
<dbReference type="EMBL" id="JBHTJM010000006">
    <property type="protein sequence ID" value="MFD0963688.1"/>
    <property type="molecule type" value="Genomic_DNA"/>
</dbReference>
<feature type="transmembrane region" description="Helical" evidence="1">
    <location>
        <begin position="80"/>
        <end position="99"/>
    </location>
</feature>
<name>A0ABW3I1J0_9FLAO</name>
<dbReference type="RefSeq" id="WP_377714647.1">
    <property type="nucleotide sequence ID" value="NZ_JBHTJM010000006.1"/>
</dbReference>
<comment type="caution">
    <text evidence="2">The sequence shown here is derived from an EMBL/GenBank/DDBJ whole genome shotgun (WGS) entry which is preliminary data.</text>
</comment>
<keyword evidence="1" id="KW-0812">Transmembrane</keyword>
<feature type="transmembrane region" description="Helical" evidence="1">
    <location>
        <begin position="30"/>
        <end position="46"/>
    </location>
</feature>
<dbReference type="Proteomes" id="UP001596997">
    <property type="component" value="Unassembled WGS sequence"/>
</dbReference>
<accession>A0ABW3I1J0</accession>